<dbReference type="AlphaFoldDB" id="A0AAD6ENB4"/>
<gene>
    <name evidence="2" type="ORF">LUZ61_019645</name>
</gene>
<dbReference type="InterPro" id="IPR001810">
    <property type="entry name" value="F-box_dom"/>
</dbReference>
<evidence type="ECO:0000313" key="3">
    <source>
        <dbReference type="Proteomes" id="UP001210211"/>
    </source>
</evidence>
<protein>
    <recommendedName>
        <fullName evidence="1">F-box domain-containing protein</fullName>
    </recommendedName>
</protein>
<organism evidence="2 3">
    <name type="scientific">Rhynchospora tenuis</name>
    <dbReference type="NCBI Taxonomy" id="198213"/>
    <lineage>
        <taxon>Eukaryota</taxon>
        <taxon>Viridiplantae</taxon>
        <taxon>Streptophyta</taxon>
        <taxon>Embryophyta</taxon>
        <taxon>Tracheophyta</taxon>
        <taxon>Spermatophyta</taxon>
        <taxon>Magnoliopsida</taxon>
        <taxon>Liliopsida</taxon>
        <taxon>Poales</taxon>
        <taxon>Cyperaceae</taxon>
        <taxon>Cyperoideae</taxon>
        <taxon>Rhynchosporeae</taxon>
        <taxon>Rhynchospora</taxon>
    </lineage>
</organism>
<dbReference type="Pfam" id="PF00646">
    <property type="entry name" value="F-box"/>
    <property type="match status" value="1"/>
</dbReference>
<evidence type="ECO:0000259" key="1">
    <source>
        <dbReference type="PROSITE" id="PS50181"/>
    </source>
</evidence>
<dbReference type="SUPFAM" id="SSF81383">
    <property type="entry name" value="F-box domain"/>
    <property type="match status" value="1"/>
</dbReference>
<dbReference type="PANTHER" id="PTHR31639:SF285">
    <property type="entry name" value="OS01G0730200 PROTEIN"/>
    <property type="match status" value="1"/>
</dbReference>
<dbReference type="InterPro" id="IPR036047">
    <property type="entry name" value="F-box-like_dom_sf"/>
</dbReference>
<feature type="domain" description="F-box" evidence="1">
    <location>
        <begin position="19"/>
        <end position="73"/>
    </location>
</feature>
<dbReference type="SUPFAM" id="SSF52047">
    <property type="entry name" value="RNI-like"/>
    <property type="match status" value="1"/>
</dbReference>
<evidence type="ECO:0000313" key="2">
    <source>
        <dbReference type="EMBL" id="KAJ3690481.1"/>
    </source>
</evidence>
<proteinExistence type="predicted"/>
<dbReference type="PANTHER" id="PTHR31639">
    <property type="entry name" value="F-BOX PROTEIN-LIKE"/>
    <property type="match status" value="1"/>
</dbReference>
<accession>A0AAD6ENB4</accession>
<dbReference type="InterPro" id="IPR055411">
    <property type="entry name" value="LRR_FXL15/At3g58940/PEG3-like"/>
</dbReference>
<reference evidence="2 3" key="1">
    <citation type="journal article" date="2022" name="Cell">
        <title>Repeat-based holocentromeres influence genome architecture and karyotype evolution.</title>
        <authorList>
            <person name="Hofstatter P.G."/>
            <person name="Thangavel G."/>
            <person name="Lux T."/>
            <person name="Neumann P."/>
            <person name="Vondrak T."/>
            <person name="Novak P."/>
            <person name="Zhang M."/>
            <person name="Costa L."/>
            <person name="Castellani M."/>
            <person name="Scott A."/>
            <person name="Toegelov H."/>
            <person name="Fuchs J."/>
            <person name="Mata-Sucre Y."/>
            <person name="Dias Y."/>
            <person name="Vanzela A.L.L."/>
            <person name="Huettel B."/>
            <person name="Almeida C.C.S."/>
            <person name="Simkova H."/>
            <person name="Souza G."/>
            <person name="Pedrosa-Harand A."/>
            <person name="Macas J."/>
            <person name="Mayer K.F.X."/>
            <person name="Houben A."/>
            <person name="Marques A."/>
        </authorList>
    </citation>
    <scope>NUCLEOTIDE SEQUENCE [LARGE SCALE GENOMIC DNA]</scope>
    <source>
        <strain evidence="2">RhyTen1mFocal</strain>
    </source>
</reference>
<dbReference type="Pfam" id="PF24758">
    <property type="entry name" value="LRR_At5g56370"/>
    <property type="match status" value="1"/>
</dbReference>
<dbReference type="InterPro" id="IPR032675">
    <property type="entry name" value="LRR_dom_sf"/>
</dbReference>
<name>A0AAD6ENB4_9POAL</name>
<dbReference type="Gene3D" id="3.80.10.10">
    <property type="entry name" value="Ribonuclease Inhibitor"/>
    <property type="match status" value="1"/>
</dbReference>
<sequence length="338" mass="37817">MPMACSQPEERIANAATDPDIITSLPGEIKERILTKLSIKEAVQTSILSTKWRYTWASIPELLVKDDDLVSNLSTIDGAWASSRFTKIVDLLLFIHNGPILKFNLSTKHHCPEAFDRWILKLSRNGITTLIFELNMPSVTKYQIPSNFFVCNALQHVDLSMCAIKVPHGFQGFKLLRSLKLDECAITAADIENLITSSPHLAELKLLDVKVEHNFRINAMRLKCLIISGEILDFQMNTPQLTAAYIELSNTMPSPARVGCHDLYRSFDGLPKIQIIGLLRFSIQGTPVMPSFVFLSPLQKKGLVIYILTGQSKIHTSCVGVSLLGYTGKEFWGRSDEL</sequence>
<dbReference type="PROSITE" id="PS50181">
    <property type="entry name" value="FBOX"/>
    <property type="match status" value="1"/>
</dbReference>
<dbReference type="Proteomes" id="UP001210211">
    <property type="component" value="Unassembled WGS sequence"/>
</dbReference>
<comment type="caution">
    <text evidence="2">The sequence shown here is derived from an EMBL/GenBank/DDBJ whole genome shotgun (WGS) entry which is preliminary data.</text>
</comment>
<keyword evidence="3" id="KW-1185">Reference proteome</keyword>
<dbReference type="EMBL" id="JAMRDG010000002">
    <property type="protein sequence ID" value="KAJ3690481.1"/>
    <property type="molecule type" value="Genomic_DNA"/>
</dbReference>